<gene>
    <name evidence="1" type="ORF">N0V84_012739</name>
</gene>
<dbReference type="OrthoDB" id="5093543at2759"/>
<evidence type="ECO:0000313" key="2">
    <source>
        <dbReference type="Proteomes" id="UP001140502"/>
    </source>
</evidence>
<name>A0A9W8TBG6_9HYPO</name>
<proteinExistence type="predicted"/>
<dbReference type="AlphaFoldDB" id="A0A9W8TBG6"/>
<sequence length="116" mass="13680">MENTEIELHLGNQPQGEPITEARIRKSFKHTKFHLLLAFMSLPQGPHHDDRVFYFHWLHEEKKVNKIFKLIVDDTKQPHRDDVIEEAIHGLAKSEGGLTHNFNVEILKWRKINLDP</sequence>
<accession>A0A9W8TBG6</accession>
<dbReference type="EMBL" id="JAPEUR010000781">
    <property type="protein sequence ID" value="KAJ4307435.1"/>
    <property type="molecule type" value="Genomic_DNA"/>
</dbReference>
<keyword evidence="2" id="KW-1185">Reference proteome</keyword>
<dbReference type="Proteomes" id="UP001140502">
    <property type="component" value="Unassembled WGS sequence"/>
</dbReference>
<reference evidence="1" key="1">
    <citation type="submission" date="2022-10" db="EMBL/GenBank/DDBJ databases">
        <title>Tapping the CABI collections for fungal endophytes: first genome assemblies for Collariella, Neodidymelliopsis, Ascochyta clinopodiicola, Didymella pomorum, Didymosphaeria variabile, Neocosmospora piperis and Neocucurbitaria cava.</title>
        <authorList>
            <person name="Hill R."/>
        </authorList>
    </citation>
    <scope>NUCLEOTIDE SEQUENCE</scope>
    <source>
        <strain evidence="1">IMI 366586</strain>
    </source>
</reference>
<organism evidence="1 2">
    <name type="scientific">Fusarium piperis</name>
    <dbReference type="NCBI Taxonomy" id="1435070"/>
    <lineage>
        <taxon>Eukaryota</taxon>
        <taxon>Fungi</taxon>
        <taxon>Dikarya</taxon>
        <taxon>Ascomycota</taxon>
        <taxon>Pezizomycotina</taxon>
        <taxon>Sordariomycetes</taxon>
        <taxon>Hypocreomycetidae</taxon>
        <taxon>Hypocreales</taxon>
        <taxon>Nectriaceae</taxon>
        <taxon>Fusarium</taxon>
        <taxon>Fusarium solani species complex</taxon>
    </lineage>
</organism>
<comment type="caution">
    <text evidence="1">The sequence shown here is derived from an EMBL/GenBank/DDBJ whole genome shotgun (WGS) entry which is preliminary data.</text>
</comment>
<evidence type="ECO:0000313" key="1">
    <source>
        <dbReference type="EMBL" id="KAJ4307435.1"/>
    </source>
</evidence>
<protein>
    <submittedName>
        <fullName evidence="1">Uncharacterized protein</fullName>
    </submittedName>
</protein>